<proteinExistence type="predicted"/>
<gene>
    <name evidence="1" type="ORF">FRACYDRAFT_246424</name>
</gene>
<sequence>MNQTMCMAVMMHEQNNYTVLHWDHTFGFYLLNKCSSKIASKLCPEFDEASTALARKKKTKNLNAAVRKEKRSGAAGKTARQKYKKTNKFIYLPAHQQLPMTKLILHAIVTILVRHYYDIIIDGDTCGSVVCQSRSHADPSPMLMGGRTCLLPFNSGQVLRNENTYGLQLDRAVRFSNGADIDTTKTKLETAVEFYLLLTDELRQVGLNIH</sequence>
<evidence type="ECO:0000313" key="2">
    <source>
        <dbReference type="Proteomes" id="UP000095751"/>
    </source>
</evidence>
<dbReference type="KEGG" id="fcy:FRACYDRAFT_246424"/>
<dbReference type="InParanoid" id="A0A1E7EZ80"/>
<dbReference type="Proteomes" id="UP000095751">
    <property type="component" value="Unassembled WGS sequence"/>
</dbReference>
<reference evidence="1 2" key="1">
    <citation type="submission" date="2016-09" db="EMBL/GenBank/DDBJ databases">
        <title>Extensive genetic diversity and differential bi-allelic expression allows diatom success in the polar Southern Ocean.</title>
        <authorList>
            <consortium name="DOE Joint Genome Institute"/>
            <person name="Mock T."/>
            <person name="Otillar R.P."/>
            <person name="Strauss J."/>
            <person name="Dupont C."/>
            <person name="Frickenhaus S."/>
            <person name="Maumus F."/>
            <person name="Mcmullan M."/>
            <person name="Sanges R."/>
            <person name="Schmutz J."/>
            <person name="Toseland A."/>
            <person name="Valas R."/>
            <person name="Veluchamy A."/>
            <person name="Ward B.J."/>
            <person name="Allen A."/>
            <person name="Barry K."/>
            <person name="Falciatore A."/>
            <person name="Ferrante M."/>
            <person name="Fortunato A.E."/>
            <person name="Gloeckner G."/>
            <person name="Gruber A."/>
            <person name="Hipkin R."/>
            <person name="Janech M."/>
            <person name="Kroth P."/>
            <person name="Leese F."/>
            <person name="Lindquist E."/>
            <person name="Lyon B.R."/>
            <person name="Martin J."/>
            <person name="Mayer C."/>
            <person name="Parker M."/>
            <person name="Quesneville H."/>
            <person name="Raymond J."/>
            <person name="Uhlig C."/>
            <person name="Valentin K.U."/>
            <person name="Worden A.Z."/>
            <person name="Armbrust E.V."/>
            <person name="Bowler C."/>
            <person name="Green B."/>
            <person name="Moulton V."/>
            <person name="Van Oosterhout C."/>
            <person name="Grigoriev I."/>
        </authorList>
    </citation>
    <scope>NUCLEOTIDE SEQUENCE [LARGE SCALE GENOMIC DNA]</scope>
    <source>
        <strain evidence="1 2">CCMP1102</strain>
    </source>
</reference>
<protein>
    <submittedName>
        <fullName evidence="1">Uncharacterized protein</fullName>
    </submittedName>
</protein>
<dbReference type="EMBL" id="KV784369">
    <property type="protein sequence ID" value="OEU11310.1"/>
    <property type="molecule type" value="Genomic_DNA"/>
</dbReference>
<name>A0A1E7EZ80_9STRA</name>
<organism evidence="1 2">
    <name type="scientific">Fragilariopsis cylindrus CCMP1102</name>
    <dbReference type="NCBI Taxonomy" id="635003"/>
    <lineage>
        <taxon>Eukaryota</taxon>
        <taxon>Sar</taxon>
        <taxon>Stramenopiles</taxon>
        <taxon>Ochrophyta</taxon>
        <taxon>Bacillariophyta</taxon>
        <taxon>Bacillariophyceae</taxon>
        <taxon>Bacillariophycidae</taxon>
        <taxon>Bacillariales</taxon>
        <taxon>Bacillariaceae</taxon>
        <taxon>Fragilariopsis</taxon>
    </lineage>
</organism>
<keyword evidence="2" id="KW-1185">Reference proteome</keyword>
<accession>A0A1E7EZ80</accession>
<evidence type="ECO:0000313" key="1">
    <source>
        <dbReference type="EMBL" id="OEU11310.1"/>
    </source>
</evidence>
<dbReference type="AlphaFoldDB" id="A0A1E7EZ80"/>